<dbReference type="EC" id="2.7.11.1" evidence="1"/>
<dbReference type="InterPro" id="IPR008271">
    <property type="entry name" value="Ser/Thr_kinase_AS"/>
</dbReference>
<keyword evidence="6 12" id="KW-0418">Kinase</keyword>
<dbReference type="HOGENOM" id="CLU_367163_0_0_11"/>
<evidence type="ECO:0000256" key="3">
    <source>
        <dbReference type="ARBA" id="ARBA00022679"/>
    </source>
</evidence>
<dbReference type="PANTHER" id="PTHR43289">
    <property type="entry name" value="MITOGEN-ACTIVATED PROTEIN KINASE KINASE KINASE 20-RELATED"/>
    <property type="match status" value="1"/>
</dbReference>
<dbReference type="eggNOG" id="COG0515">
    <property type="taxonomic scope" value="Bacteria"/>
</dbReference>
<dbReference type="SUPFAM" id="SSF56112">
    <property type="entry name" value="Protein kinase-like (PK-like)"/>
    <property type="match status" value="1"/>
</dbReference>
<feature type="region of interest" description="Disordered" evidence="9">
    <location>
        <begin position="349"/>
        <end position="388"/>
    </location>
</feature>
<dbReference type="PANTHER" id="PTHR43289:SF6">
    <property type="entry name" value="SERINE_THREONINE-PROTEIN KINASE NEKL-3"/>
    <property type="match status" value="1"/>
</dbReference>
<evidence type="ECO:0000256" key="4">
    <source>
        <dbReference type="ARBA" id="ARBA00022729"/>
    </source>
</evidence>
<keyword evidence="10" id="KW-1133">Transmembrane helix</keyword>
<keyword evidence="10" id="KW-0472">Membrane</keyword>
<gene>
    <name evidence="12" type="ORF">O3I_005770</name>
</gene>
<dbReference type="Proteomes" id="UP000006304">
    <property type="component" value="Chromosome"/>
</dbReference>
<feature type="region of interest" description="Disordered" evidence="9">
    <location>
        <begin position="271"/>
        <end position="333"/>
    </location>
</feature>
<dbReference type="SMART" id="SM00220">
    <property type="entry name" value="S_TKc"/>
    <property type="match status" value="1"/>
</dbReference>
<name>K0ENU9_NOCB7</name>
<dbReference type="CDD" id="cd14014">
    <property type="entry name" value="STKc_PknB_like"/>
    <property type="match status" value="1"/>
</dbReference>
<feature type="domain" description="Protein kinase" evidence="11">
    <location>
        <begin position="9"/>
        <end position="274"/>
    </location>
</feature>
<evidence type="ECO:0000256" key="1">
    <source>
        <dbReference type="ARBA" id="ARBA00012513"/>
    </source>
</evidence>
<dbReference type="Gene3D" id="1.10.510.10">
    <property type="entry name" value="Transferase(Phosphotransferase) domain 1"/>
    <property type="match status" value="1"/>
</dbReference>
<evidence type="ECO:0000256" key="8">
    <source>
        <dbReference type="PROSITE-ProRule" id="PRU10141"/>
    </source>
</evidence>
<organism evidence="12 13">
    <name type="scientific">Nocardia brasiliensis (strain ATCC 700358 / HUJEG-1)</name>
    <dbReference type="NCBI Taxonomy" id="1133849"/>
    <lineage>
        <taxon>Bacteria</taxon>
        <taxon>Bacillati</taxon>
        <taxon>Actinomycetota</taxon>
        <taxon>Actinomycetes</taxon>
        <taxon>Mycobacteriales</taxon>
        <taxon>Nocardiaceae</taxon>
        <taxon>Nocardia</taxon>
    </lineage>
</organism>
<dbReference type="GO" id="GO:0005524">
    <property type="term" value="F:ATP binding"/>
    <property type="evidence" value="ECO:0007669"/>
    <property type="project" value="UniProtKB-UniRule"/>
</dbReference>
<dbReference type="PROSITE" id="PS50011">
    <property type="entry name" value="PROTEIN_KINASE_DOM"/>
    <property type="match status" value="1"/>
</dbReference>
<feature type="binding site" evidence="8">
    <location>
        <position position="38"/>
    </location>
    <ligand>
        <name>ATP</name>
        <dbReference type="ChEBI" id="CHEBI:30616"/>
    </ligand>
</feature>
<feature type="compositionally biased region" description="Pro residues" evidence="9">
    <location>
        <begin position="619"/>
        <end position="629"/>
    </location>
</feature>
<dbReference type="FunFam" id="1.10.510.10:FF:000021">
    <property type="entry name" value="Serine/threonine protein kinase"/>
    <property type="match status" value="1"/>
</dbReference>
<dbReference type="Gene3D" id="3.30.200.20">
    <property type="entry name" value="Phosphorylase Kinase, domain 1"/>
    <property type="match status" value="1"/>
</dbReference>
<keyword evidence="13" id="KW-1185">Reference proteome</keyword>
<feature type="region of interest" description="Disordered" evidence="9">
    <location>
        <begin position="420"/>
        <end position="440"/>
    </location>
</feature>
<evidence type="ECO:0000313" key="12">
    <source>
        <dbReference type="EMBL" id="AFT99116.1"/>
    </source>
</evidence>
<feature type="compositionally biased region" description="Low complexity" evidence="9">
    <location>
        <begin position="377"/>
        <end position="388"/>
    </location>
</feature>
<keyword evidence="4" id="KW-0732">Signal</keyword>
<dbReference type="STRING" id="1133849.O3I_005770"/>
<dbReference type="Pfam" id="PF11611">
    <property type="entry name" value="DUF4352"/>
    <property type="match status" value="1"/>
</dbReference>
<feature type="region of interest" description="Disordered" evidence="9">
    <location>
        <begin position="599"/>
        <end position="635"/>
    </location>
</feature>
<evidence type="ECO:0000259" key="11">
    <source>
        <dbReference type="PROSITE" id="PS50011"/>
    </source>
</evidence>
<dbReference type="InterPro" id="IPR017441">
    <property type="entry name" value="Protein_kinase_ATP_BS"/>
</dbReference>
<sequence length="759" mass="78219">MGEVRFGGYRLDRLLGRGGMGQVWLAYDDAGARWVALKLLPTELAADASYRKRFEREAEVVSKLRDPRIPRIHRFGEIDGRLFIDMEFVEGADLATMIAAGALGPATSVGIVGQVGAALDVAHRAGLVHRDVKPSNIVVHAGGFTYLIDFGIAHGIGQTAVTTTGLAIGTLAYMAPERFTGKADARSDVYSLACVLYECLTGARPYGDTDPAQQMHAHLMTDPPRAGARNTAVPAALDAVITRGMAKNPADRHPTAGDFAAAASAAIGIRRPMLPQPPTKSVRPPSQTKVLPNDGPPHPDAHGSSGAVGSPYPGPARGQRLSPTRVMPPAGSAAASAAAESAVGRASAGADGAKRLSPTRALPPTGAAASSYDGRPAGSSVAAGSAGVQRLSQTRVMPPTGSAAASVDAGLVVSDASAGVGGAKQLSPTKVMPEPGPTPTLVATRLAESVVPAPPQGYSQPGSRLPAARAPHSPAGKAGFGTGAPGTVVPHRPTPPRSLAAKLGLVRSKPRPVVSQYVPQAPQPPVVPSRYPVGYGRKVFPAPAKPPKDARRRPPAARPRRRKRGFVSKVVGALVIVFLTPFMLAAGCVALLAAGNRAADSGGSPAAPPPPTAVAEENPGPPPEQPGPVGPAGAGTPVRDGKFEFVVSDVDTGVRRVGLQQAAGSFVVVTLAVRNISAEAKWFLPFGQRLFDAAGTAFDHNATATMWQVAQRSYNYSFELAPGQSATTQLVFDVPAESTPTHLELHDFVLSNGVAVHLG</sequence>
<feature type="compositionally biased region" description="Basic residues" evidence="9">
    <location>
        <begin position="550"/>
        <end position="563"/>
    </location>
</feature>
<feature type="region of interest" description="Disordered" evidence="9">
    <location>
        <begin position="453"/>
        <end position="474"/>
    </location>
</feature>
<dbReference type="InterPro" id="IPR000719">
    <property type="entry name" value="Prot_kinase_dom"/>
</dbReference>
<keyword evidence="2 12" id="KW-0723">Serine/threonine-protein kinase</keyword>
<dbReference type="GO" id="GO:0004674">
    <property type="term" value="F:protein serine/threonine kinase activity"/>
    <property type="evidence" value="ECO:0007669"/>
    <property type="project" value="UniProtKB-KW"/>
</dbReference>
<dbReference type="PROSITE" id="PS00108">
    <property type="entry name" value="PROTEIN_KINASE_ST"/>
    <property type="match status" value="1"/>
</dbReference>
<keyword evidence="7 8" id="KW-0067">ATP-binding</keyword>
<protein>
    <recommendedName>
        <fullName evidence="1">non-specific serine/threonine protein kinase</fullName>
        <ecNumber evidence="1">2.7.11.1</ecNumber>
    </recommendedName>
</protein>
<feature type="transmembrane region" description="Helical" evidence="10">
    <location>
        <begin position="570"/>
        <end position="594"/>
    </location>
</feature>
<dbReference type="RefSeq" id="WP_014981972.1">
    <property type="nucleotide sequence ID" value="NC_018681.1"/>
</dbReference>
<keyword evidence="3" id="KW-0808">Transferase</keyword>
<dbReference type="Gene3D" id="2.60.40.1240">
    <property type="match status" value="1"/>
</dbReference>
<dbReference type="EMBL" id="CP003876">
    <property type="protein sequence ID" value="AFT99116.1"/>
    <property type="molecule type" value="Genomic_DNA"/>
</dbReference>
<evidence type="ECO:0000256" key="7">
    <source>
        <dbReference type="ARBA" id="ARBA00022840"/>
    </source>
</evidence>
<evidence type="ECO:0000313" key="13">
    <source>
        <dbReference type="Proteomes" id="UP000006304"/>
    </source>
</evidence>
<dbReference type="KEGG" id="nbr:O3I_005770"/>
<dbReference type="InterPro" id="IPR011009">
    <property type="entry name" value="Kinase-like_dom_sf"/>
</dbReference>
<keyword evidence="5 8" id="KW-0547">Nucleotide-binding</keyword>
<evidence type="ECO:0000256" key="6">
    <source>
        <dbReference type="ARBA" id="ARBA00022777"/>
    </source>
</evidence>
<accession>K0ENU9</accession>
<dbReference type="InterPro" id="IPR029051">
    <property type="entry name" value="DUF4352"/>
</dbReference>
<dbReference type="Pfam" id="PF00069">
    <property type="entry name" value="Pkinase"/>
    <property type="match status" value="1"/>
</dbReference>
<evidence type="ECO:0000256" key="5">
    <source>
        <dbReference type="ARBA" id="ARBA00022741"/>
    </source>
</evidence>
<evidence type="ECO:0000256" key="10">
    <source>
        <dbReference type="SAM" id="Phobius"/>
    </source>
</evidence>
<proteinExistence type="predicted"/>
<feature type="region of interest" description="Disordered" evidence="9">
    <location>
        <begin position="537"/>
        <end position="563"/>
    </location>
</feature>
<evidence type="ECO:0000256" key="2">
    <source>
        <dbReference type="ARBA" id="ARBA00022527"/>
    </source>
</evidence>
<dbReference type="InterPro" id="IPR029050">
    <property type="entry name" value="Immunoprotect_excell_Ig-like"/>
</dbReference>
<keyword evidence="10" id="KW-0812">Transmembrane</keyword>
<reference evidence="12 13" key="1">
    <citation type="journal article" date="2012" name="J. Bacteriol.">
        <title>Complete genome sequence of Nocardia brasiliensis HUJEG-1.</title>
        <authorList>
            <person name="Vera-Cabrera L."/>
            <person name="Ortiz-Lopez R."/>
            <person name="Elizondo-Gonzalez R."/>
            <person name="Perez-Maya A.A."/>
            <person name="Ocampo-Candiani J."/>
        </authorList>
    </citation>
    <scope>NUCLEOTIDE SEQUENCE [LARGE SCALE GENOMIC DNA]</scope>
    <source>
        <strain evidence="13">ATCC 700358</strain>
    </source>
</reference>
<evidence type="ECO:0000256" key="9">
    <source>
        <dbReference type="SAM" id="MobiDB-lite"/>
    </source>
</evidence>
<dbReference type="AlphaFoldDB" id="K0ENU9"/>
<dbReference type="PROSITE" id="PS00107">
    <property type="entry name" value="PROTEIN_KINASE_ATP"/>
    <property type="match status" value="1"/>
</dbReference>